<comment type="caution">
    <text evidence="1">The sequence shown here is derived from an EMBL/GenBank/DDBJ whole genome shotgun (WGS) entry which is preliminary data.</text>
</comment>
<evidence type="ECO:0000313" key="3">
    <source>
        <dbReference type="Proteomes" id="UP000282087"/>
    </source>
</evidence>
<dbReference type="AlphaFoldDB" id="A0A3M6VQK6"/>
<gene>
    <name evidence="2" type="ORF">DD237_002864</name>
    <name evidence="1" type="ORF">DD238_002052</name>
</gene>
<evidence type="ECO:0000313" key="4">
    <source>
        <dbReference type="Proteomes" id="UP000286097"/>
    </source>
</evidence>
<keyword evidence="3" id="KW-1185">Reference proteome</keyword>
<dbReference type="EMBL" id="QLLG01000035">
    <property type="protein sequence ID" value="RMX69158.1"/>
    <property type="molecule type" value="Genomic_DNA"/>
</dbReference>
<sequence>MKIPINPILEKFDEARVAVSIKKYEKLLPQKSGIDDDEWLNYKQIFRFIHEVMQHHENAKPEKGIVKFLAKRYTDDVFLAMLKESIKDQTRKNLRLNCKIGG</sequence>
<organism evidence="1 3">
    <name type="scientific">Peronospora effusa</name>
    <dbReference type="NCBI Taxonomy" id="542832"/>
    <lineage>
        <taxon>Eukaryota</taxon>
        <taxon>Sar</taxon>
        <taxon>Stramenopiles</taxon>
        <taxon>Oomycota</taxon>
        <taxon>Peronosporomycetes</taxon>
        <taxon>Peronosporales</taxon>
        <taxon>Peronosporaceae</taxon>
        <taxon>Peronospora</taxon>
    </lineage>
</organism>
<accession>A0A3M6VQK6</accession>
<dbReference type="Proteomes" id="UP000282087">
    <property type="component" value="Unassembled WGS sequence"/>
</dbReference>
<reference evidence="3 4" key="1">
    <citation type="submission" date="2018-06" db="EMBL/GenBank/DDBJ databases">
        <title>Comparative genomics of downy mildews reveals potential adaptations to biotrophy.</title>
        <authorList>
            <person name="Fletcher K."/>
            <person name="Klosterman S.J."/>
            <person name="Derevnina L."/>
            <person name="Martin F."/>
            <person name="Koike S."/>
            <person name="Reyes Chin-Wo S."/>
            <person name="Mou B."/>
            <person name="Michelmore R."/>
        </authorList>
    </citation>
    <scope>NUCLEOTIDE SEQUENCE [LARGE SCALE GENOMIC DNA]</scope>
    <source>
        <strain evidence="2 4">R13</strain>
        <strain evidence="1 3">R14</strain>
    </source>
</reference>
<evidence type="ECO:0000313" key="2">
    <source>
        <dbReference type="EMBL" id="RQM10628.1"/>
    </source>
</evidence>
<dbReference type="Proteomes" id="UP000286097">
    <property type="component" value="Unassembled WGS sequence"/>
</dbReference>
<dbReference type="VEuPathDB" id="FungiDB:DD237_002864"/>
<evidence type="ECO:0000313" key="1">
    <source>
        <dbReference type="EMBL" id="RMX69158.1"/>
    </source>
</evidence>
<dbReference type="EMBL" id="QKXF01000565">
    <property type="protein sequence ID" value="RQM10628.1"/>
    <property type="molecule type" value="Genomic_DNA"/>
</dbReference>
<proteinExistence type="predicted"/>
<name>A0A3M6VQK6_9STRA</name>
<protein>
    <submittedName>
        <fullName evidence="1">Uncharacterized protein</fullName>
    </submittedName>
</protein>